<keyword evidence="13" id="KW-0511">Multifunctional enzyme</keyword>
<keyword evidence="10 17" id="KW-0520">NAD</keyword>
<evidence type="ECO:0000256" key="12">
    <source>
        <dbReference type="ARBA" id="ARBA00023239"/>
    </source>
</evidence>
<dbReference type="SUPFAM" id="SSF64153">
    <property type="entry name" value="YjeF N-terminal domain-like"/>
    <property type="match status" value="1"/>
</dbReference>
<comment type="catalytic activity">
    <reaction evidence="2 18 19">
        <text>(6R)-NADPHX = (6S)-NADPHX</text>
        <dbReference type="Rhea" id="RHEA:32227"/>
        <dbReference type="ChEBI" id="CHEBI:64076"/>
        <dbReference type="ChEBI" id="CHEBI:64077"/>
        <dbReference type="EC" id="5.1.99.6"/>
    </reaction>
</comment>
<evidence type="ECO:0000256" key="1">
    <source>
        <dbReference type="ARBA" id="ARBA00000013"/>
    </source>
</evidence>
<dbReference type="EMBL" id="JAETWB010000001">
    <property type="protein sequence ID" value="MBL6077475.1"/>
    <property type="molecule type" value="Genomic_DNA"/>
</dbReference>
<evidence type="ECO:0000256" key="9">
    <source>
        <dbReference type="ARBA" id="ARBA00022958"/>
    </source>
</evidence>
<dbReference type="PIRSF" id="PIRSF017184">
    <property type="entry name" value="Nnr"/>
    <property type="match status" value="1"/>
</dbReference>
<comment type="function">
    <text evidence="14 19">Bifunctional enzyme that catalyzes the epimerization of the S- and R-forms of NAD(P)HX and the dehydration of the S-form of NAD(P)HX at the expense of ADP, which is converted to AMP. This allows the repair of both epimers of NAD(P)HX, a damaged form of NAD(P)H that is a result of enzymatic or heat-dependent hydration.</text>
</comment>
<dbReference type="HAMAP" id="MF_01965">
    <property type="entry name" value="NADHX_dehydratase"/>
    <property type="match status" value="1"/>
</dbReference>
<comment type="caution">
    <text evidence="18">Lacks conserved residue(s) required for the propagation of feature annotation.</text>
</comment>
<evidence type="ECO:0000256" key="16">
    <source>
        <dbReference type="ARBA" id="ARBA00049209"/>
    </source>
</evidence>
<protein>
    <recommendedName>
        <fullName evidence="19">Bifunctional NAD(P)H-hydrate repair enzyme</fullName>
    </recommendedName>
    <alternativeName>
        <fullName evidence="19">Nicotinamide nucleotide repair protein</fullName>
    </alternativeName>
    <domain>
        <recommendedName>
            <fullName evidence="19">ADP-dependent (S)-NAD(P)H-hydrate dehydratase</fullName>
            <ecNumber evidence="19">4.2.1.136</ecNumber>
        </recommendedName>
        <alternativeName>
            <fullName evidence="19">ADP-dependent NAD(P)HX dehydratase</fullName>
        </alternativeName>
    </domain>
    <domain>
        <recommendedName>
            <fullName evidence="19">NAD(P)H-hydrate epimerase</fullName>
            <ecNumber evidence="19">5.1.99.6</ecNumber>
        </recommendedName>
    </domain>
</protein>
<comment type="similarity">
    <text evidence="17">Belongs to the NnrD/CARKD family.</text>
</comment>
<dbReference type="Proteomes" id="UP000660885">
    <property type="component" value="Unassembled WGS sequence"/>
</dbReference>
<accession>A0ABS1TZ00</accession>
<evidence type="ECO:0000256" key="8">
    <source>
        <dbReference type="ARBA" id="ARBA00022857"/>
    </source>
</evidence>
<keyword evidence="6 17" id="KW-0547">Nucleotide-binding</keyword>
<dbReference type="SUPFAM" id="SSF53613">
    <property type="entry name" value="Ribokinase-like"/>
    <property type="match status" value="1"/>
</dbReference>
<comment type="similarity">
    <text evidence="18">Belongs to the NnrE/AIBP family.</text>
</comment>
<dbReference type="PROSITE" id="PS51383">
    <property type="entry name" value="YJEF_C_3"/>
    <property type="match status" value="1"/>
</dbReference>
<feature type="binding site" evidence="18">
    <location>
        <position position="125"/>
    </location>
    <ligand>
        <name>K(+)</name>
        <dbReference type="ChEBI" id="CHEBI:29103"/>
    </ligand>
</feature>
<dbReference type="PROSITE" id="PS51385">
    <property type="entry name" value="YJEF_N"/>
    <property type="match status" value="1"/>
</dbReference>
<comment type="catalytic activity">
    <reaction evidence="1 18 19">
        <text>(6R)-NADHX = (6S)-NADHX</text>
        <dbReference type="Rhea" id="RHEA:32215"/>
        <dbReference type="ChEBI" id="CHEBI:64074"/>
        <dbReference type="ChEBI" id="CHEBI:64075"/>
        <dbReference type="EC" id="5.1.99.6"/>
    </reaction>
</comment>
<dbReference type="CDD" id="cd01171">
    <property type="entry name" value="YXKO-related"/>
    <property type="match status" value="1"/>
</dbReference>
<dbReference type="PROSITE" id="PS01050">
    <property type="entry name" value="YJEF_C_2"/>
    <property type="match status" value="1"/>
</dbReference>
<evidence type="ECO:0000256" key="13">
    <source>
        <dbReference type="ARBA" id="ARBA00023268"/>
    </source>
</evidence>
<dbReference type="InterPro" id="IPR017953">
    <property type="entry name" value="Carbohydrate_kinase_pred_CS"/>
</dbReference>
<evidence type="ECO:0000313" key="22">
    <source>
        <dbReference type="EMBL" id="MBL6077475.1"/>
    </source>
</evidence>
<comment type="cofactor">
    <cofactor evidence="17">
        <name>Mg(2+)</name>
        <dbReference type="ChEBI" id="CHEBI:18420"/>
    </cofactor>
</comment>
<evidence type="ECO:0000256" key="10">
    <source>
        <dbReference type="ARBA" id="ARBA00023027"/>
    </source>
</evidence>
<keyword evidence="8 17" id="KW-0521">NADP</keyword>
<feature type="binding site" evidence="17">
    <location>
        <position position="254"/>
    </location>
    <ligand>
        <name>(6S)-NADPHX</name>
        <dbReference type="ChEBI" id="CHEBI:64076"/>
    </ligand>
</feature>
<feature type="binding site" evidence="18">
    <location>
        <position position="158"/>
    </location>
    <ligand>
        <name>K(+)</name>
        <dbReference type="ChEBI" id="CHEBI:29103"/>
    </ligand>
</feature>
<comment type="function">
    <text evidence="18">Catalyzes the epimerization of the S- and R-forms of NAD(P)HX, a damaged form of NAD(P)H that is a result of enzymatic or heat-dependent hydration. This is a prerequisite for the S-specific NAD(P)H-hydrate dehydratase to allow the repair of both epimers of NAD(P)HX.</text>
</comment>
<evidence type="ECO:0000256" key="4">
    <source>
        <dbReference type="ARBA" id="ARBA00009524"/>
    </source>
</evidence>
<keyword evidence="9 18" id="KW-0630">Potassium</keyword>
<dbReference type="InterPro" id="IPR000631">
    <property type="entry name" value="CARKD"/>
</dbReference>
<dbReference type="NCBIfam" id="TIGR00197">
    <property type="entry name" value="yjeF_nterm"/>
    <property type="match status" value="1"/>
</dbReference>
<comment type="similarity">
    <text evidence="4 19">In the C-terminal section; belongs to the NnrD/CARKD family.</text>
</comment>
<evidence type="ECO:0000256" key="7">
    <source>
        <dbReference type="ARBA" id="ARBA00022840"/>
    </source>
</evidence>
<feature type="binding site" evidence="18">
    <location>
        <begin position="129"/>
        <end position="135"/>
    </location>
    <ligand>
        <name>(6S)-NADPHX</name>
        <dbReference type="ChEBI" id="CHEBI:64076"/>
    </ligand>
</feature>
<comment type="cofactor">
    <cofactor evidence="18 19">
        <name>K(+)</name>
        <dbReference type="ChEBI" id="CHEBI:29103"/>
    </cofactor>
    <text evidence="18 19">Binds 1 potassium ion per subunit.</text>
</comment>
<dbReference type="InterPro" id="IPR004443">
    <property type="entry name" value="YjeF_N_dom"/>
</dbReference>
<dbReference type="EC" id="5.1.99.6" evidence="19"/>
<keyword evidence="11 18" id="KW-0413">Isomerase</keyword>
<feature type="binding site" evidence="18">
    <location>
        <position position="66"/>
    </location>
    <ligand>
        <name>K(+)</name>
        <dbReference type="ChEBI" id="CHEBI:29103"/>
    </ligand>
</feature>
<comment type="function">
    <text evidence="17">Catalyzes the dehydration of the S-form of NAD(P)HX at the expense of ADP, which is converted to AMP. Together with NAD(P)HX epimerase, which catalyzes the epimerization of the S- and R-forms, the enzyme allows the repair of both epimers of NAD(P)HX, a damaged form of NAD(P)H that is a result of enzymatic or heat-dependent hydration.</text>
</comment>
<dbReference type="PANTHER" id="PTHR12592:SF0">
    <property type="entry name" value="ATP-DEPENDENT (S)-NAD(P)H-HYDRATE DEHYDRATASE"/>
    <property type="match status" value="1"/>
</dbReference>
<dbReference type="RefSeq" id="WP_202830583.1">
    <property type="nucleotide sequence ID" value="NZ_JAETWB010000001.1"/>
</dbReference>
<name>A0ABS1TZ00_9PROT</name>
<evidence type="ECO:0000256" key="15">
    <source>
        <dbReference type="ARBA" id="ARBA00048238"/>
    </source>
</evidence>
<evidence type="ECO:0000256" key="11">
    <source>
        <dbReference type="ARBA" id="ARBA00023235"/>
    </source>
</evidence>
<dbReference type="EC" id="4.2.1.136" evidence="19"/>
<evidence type="ECO:0000256" key="5">
    <source>
        <dbReference type="ARBA" id="ARBA00022723"/>
    </source>
</evidence>
<evidence type="ECO:0000256" key="18">
    <source>
        <dbReference type="HAMAP-Rule" id="MF_01966"/>
    </source>
</evidence>
<dbReference type="HAMAP" id="MF_01966">
    <property type="entry name" value="NADHX_epimerase"/>
    <property type="match status" value="1"/>
</dbReference>
<dbReference type="Pfam" id="PF01256">
    <property type="entry name" value="Carb_kinase"/>
    <property type="match status" value="1"/>
</dbReference>
<feature type="binding site" evidence="17">
    <location>
        <position position="361"/>
    </location>
    <ligand>
        <name>(6S)-NADPHX</name>
        <dbReference type="ChEBI" id="CHEBI:64076"/>
    </ligand>
</feature>
<comment type="catalytic activity">
    <reaction evidence="16 17 19">
        <text>(6S)-NADPHX + ADP = AMP + phosphate + NADPH + H(+)</text>
        <dbReference type="Rhea" id="RHEA:32235"/>
        <dbReference type="ChEBI" id="CHEBI:15378"/>
        <dbReference type="ChEBI" id="CHEBI:43474"/>
        <dbReference type="ChEBI" id="CHEBI:57783"/>
        <dbReference type="ChEBI" id="CHEBI:64076"/>
        <dbReference type="ChEBI" id="CHEBI:456215"/>
        <dbReference type="ChEBI" id="CHEBI:456216"/>
        <dbReference type="EC" id="4.2.1.136"/>
    </reaction>
</comment>
<sequence>MAPELTPDPAPELLTPAEMARADALAAEAGFPTLRLMEAAGRAVARAARRRFRPCRTLVLAGPGNNGGDGYVAARQLEAAGWPVAVAPLAPPRTGSDAAAMADRWHGPRIPFSAAEAARAGLVIDALFGAGLTRPVEGLAAEVLAACRAPILAIDTPSGLDGTTGQVRGFAPQAALTVTFFRLKPGHLLLPGRGLCGETLLADIGLPASVLTEIGPRARRNGPGLWHLPSLGPDSHKYTRGHLTILAGAAMTGAARLAAGAAHRAGAGLVTLRAPDATAATLYRATEPGSLVTEASLDTLLADPRRATWLIGPGLEPDDATQTALRQVIAAGRRLVADAGALAAAAGAPDLLRGATVLTPHAGEYARVFGPIGPDKPDAARRAAALTGAVVLLKGADTAIAAPDGRVIVNDNAPPSLATGGTGDVLAGTIAALLAQGMPAFEAAAAGAWLQGEAARRHGPGLLAEDLITLLPAAAEATRGT</sequence>
<proteinExistence type="inferred from homology"/>
<feature type="domain" description="YjeF C-terminal" evidence="20">
    <location>
        <begin position="220"/>
        <end position="478"/>
    </location>
</feature>
<evidence type="ECO:0000256" key="14">
    <source>
        <dbReference type="ARBA" id="ARBA00025153"/>
    </source>
</evidence>
<feature type="binding site" evidence="18">
    <location>
        <begin position="65"/>
        <end position="69"/>
    </location>
    <ligand>
        <name>(6S)-NADPHX</name>
        <dbReference type="ChEBI" id="CHEBI:64076"/>
    </ligand>
</feature>
<dbReference type="Gene3D" id="3.40.1190.20">
    <property type="match status" value="1"/>
</dbReference>
<dbReference type="InterPro" id="IPR029056">
    <property type="entry name" value="Ribokinase-like"/>
</dbReference>
<dbReference type="PANTHER" id="PTHR12592">
    <property type="entry name" value="ATP-DEPENDENT (S)-NAD(P)H-HYDRATE DEHYDRATASE FAMILY MEMBER"/>
    <property type="match status" value="1"/>
</dbReference>
<comment type="subunit">
    <text evidence="17">Homotetramer.</text>
</comment>
<evidence type="ECO:0000256" key="6">
    <source>
        <dbReference type="ARBA" id="ARBA00022741"/>
    </source>
</evidence>
<evidence type="ECO:0000256" key="17">
    <source>
        <dbReference type="HAMAP-Rule" id="MF_01965"/>
    </source>
</evidence>
<organism evidence="22 23">
    <name type="scientific">Belnapia arida</name>
    <dbReference type="NCBI Taxonomy" id="2804533"/>
    <lineage>
        <taxon>Bacteria</taxon>
        <taxon>Pseudomonadati</taxon>
        <taxon>Pseudomonadota</taxon>
        <taxon>Alphaproteobacteria</taxon>
        <taxon>Acetobacterales</taxon>
        <taxon>Roseomonadaceae</taxon>
        <taxon>Belnapia</taxon>
    </lineage>
</organism>
<comment type="similarity">
    <text evidence="3 19">In the N-terminal section; belongs to the NnrE/AIBP family.</text>
</comment>
<keyword evidence="5 18" id="KW-0479">Metal-binding</keyword>
<comment type="caution">
    <text evidence="22">The sequence shown here is derived from an EMBL/GenBank/DDBJ whole genome shotgun (WGS) entry which is preliminary data.</text>
</comment>
<feature type="binding site" evidence="17">
    <location>
        <position position="423"/>
    </location>
    <ligand>
        <name>AMP</name>
        <dbReference type="ChEBI" id="CHEBI:456215"/>
    </ligand>
</feature>
<keyword evidence="23" id="KW-1185">Reference proteome</keyword>
<evidence type="ECO:0000313" key="23">
    <source>
        <dbReference type="Proteomes" id="UP000660885"/>
    </source>
</evidence>
<evidence type="ECO:0000259" key="20">
    <source>
        <dbReference type="PROSITE" id="PS51383"/>
    </source>
</evidence>
<dbReference type="Gene3D" id="3.40.50.10260">
    <property type="entry name" value="YjeF N-terminal domain"/>
    <property type="match status" value="1"/>
</dbReference>
<dbReference type="InterPro" id="IPR036652">
    <property type="entry name" value="YjeF_N_dom_sf"/>
</dbReference>
<reference evidence="22 23" key="1">
    <citation type="submission" date="2021-01" db="EMBL/GenBank/DDBJ databases">
        <title>Belnapia mucosa sp. nov. and Belnapia arida sp. nov., isolated from the Tabernas Desert (Almeria, Spain).</title>
        <authorList>
            <person name="Molina-Menor E."/>
            <person name="Vidal-Verdu A."/>
            <person name="Calonge A."/>
            <person name="Satari L."/>
            <person name="Pereto J."/>
            <person name="Porcar M."/>
        </authorList>
    </citation>
    <scope>NUCLEOTIDE SEQUENCE [LARGE SCALE GENOMIC DNA]</scope>
    <source>
        <strain evidence="22 23">T18</strain>
    </source>
</reference>
<gene>
    <name evidence="17" type="primary">nnrD</name>
    <name evidence="18" type="synonym">nnrE</name>
    <name evidence="22" type="ORF">JMJ56_05605</name>
</gene>
<keyword evidence="7 17" id="KW-0067">ATP-binding</keyword>
<comment type="catalytic activity">
    <reaction evidence="15 17 19">
        <text>(6S)-NADHX + ADP = AMP + phosphate + NADH + H(+)</text>
        <dbReference type="Rhea" id="RHEA:32223"/>
        <dbReference type="ChEBI" id="CHEBI:15378"/>
        <dbReference type="ChEBI" id="CHEBI:43474"/>
        <dbReference type="ChEBI" id="CHEBI:57945"/>
        <dbReference type="ChEBI" id="CHEBI:64074"/>
        <dbReference type="ChEBI" id="CHEBI:456215"/>
        <dbReference type="ChEBI" id="CHEBI:456216"/>
        <dbReference type="EC" id="4.2.1.136"/>
    </reaction>
</comment>
<keyword evidence="12 17" id="KW-0456">Lyase</keyword>
<dbReference type="NCBIfam" id="TIGR00196">
    <property type="entry name" value="yjeF_cterm"/>
    <property type="match status" value="1"/>
</dbReference>
<feature type="binding site" evidence="18">
    <location>
        <position position="155"/>
    </location>
    <ligand>
        <name>(6S)-NADPHX</name>
        <dbReference type="ChEBI" id="CHEBI:64076"/>
    </ligand>
</feature>
<dbReference type="Pfam" id="PF03853">
    <property type="entry name" value="YjeF_N"/>
    <property type="match status" value="1"/>
</dbReference>
<dbReference type="InterPro" id="IPR030677">
    <property type="entry name" value="Nnr"/>
</dbReference>
<evidence type="ECO:0000256" key="2">
    <source>
        <dbReference type="ARBA" id="ARBA00000909"/>
    </source>
</evidence>
<feature type="binding site" evidence="17">
    <location>
        <position position="424"/>
    </location>
    <ligand>
        <name>(6S)-NADPHX</name>
        <dbReference type="ChEBI" id="CHEBI:64076"/>
    </ligand>
</feature>
<evidence type="ECO:0000259" key="21">
    <source>
        <dbReference type="PROSITE" id="PS51385"/>
    </source>
</evidence>
<feature type="domain" description="YjeF N-terminal" evidence="21">
    <location>
        <begin position="19"/>
        <end position="212"/>
    </location>
</feature>
<feature type="binding site" evidence="17">
    <location>
        <begin position="394"/>
        <end position="398"/>
    </location>
    <ligand>
        <name>AMP</name>
        <dbReference type="ChEBI" id="CHEBI:456215"/>
    </ligand>
</feature>
<feature type="binding site" evidence="17">
    <location>
        <position position="314"/>
    </location>
    <ligand>
        <name>(6S)-NADPHX</name>
        <dbReference type="ChEBI" id="CHEBI:64076"/>
    </ligand>
</feature>
<evidence type="ECO:0000256" key="3">
    <source>
        <dbReference type="ARBA" id="ARBA00006001"/>
    </source>
</evidence>
<evidence type="ECO:0000256" key="19">
    <source>
        <dbReference type="PIRNR" id="PIRNR017184"/>
    </source>
</evidence>